<reference evidence="1 2" key="1">
    <citation type="submission" date="2023-10" db="EMBL/GenBank/DDBJ databases">
        <title>Glaciecola aquimarina strain GGW-M5 nov., isolated from a coastal seawater.</title>
        <authorList>
            <person name="Bayburt H."/>
            <person name="Kim J.M."/>
            <person name="Choi B.J."/>
            <person name="Jeon C.O."/>
        </authorList>
    </citation>
    <scope>NUCLEOTIDE SEQUENCE [LARGE SCALE GENOMIC DNA]</scope>
    <source>
        <strain evidence="1 2">KCTC 32108</strain>
    </source>
</reference>
<proteinExistence type="predicted"/>
<sequence length="96" mass="10748">MTHPNDLYVGETAKFQFLFEGQPAVGAKLAFVKGNTRYRNEQNQIDLVTDNQGFVDITWPEAGMYLLEAEYQDDKAKAPATSRRGGYNATFAVLPE</sequence>
<dbReference type="Proteomes" id="UP001247805">
    <property type="component" value="Unassembled WGS sequence"/>
</dbReference>
<dbReference type="Pfam" id="PF10670">
    <property type="entry name" value="DUF4198"/>
    <property type="match status" value="1"/>
</dbReference>
<evidence type="ECO:0000313" key="1">
    <source>
        <dbReference type="EMBL" id="MDU0355326.1"/>
    </source>
</evidence>
<comment type="caution">
    <text evidence="1">The sequence shown here is derived from an EMBL/GenBank/DDBJ whole genome shotgun (WGS) entry which is preliminary data.</text>
</comment>
<accession>A0ABU3SZB3</accession>
<dbReference type="EMBL" id="JAWDIO010000002">
    <property type="protein sequence ID" value="MDU0355326.1"/>
    <property type="molecule type" value="Genomic_DNA"/>
</dbReference>
<organism evidence="1 2">
    <name type="scientific">Paraglaciecola aquimarina</name>
    <dbReference type="NCBI Taxonomy" id="1235557"/>
    <lineage>
        <taxon>Bacteria</taxon>
        <taxon>Pseudomonadati</taxon>
        <taxon>Pseudomonadota</taxon>
        <taxon>Gammaproteobacteria</taxon>
        <taxon>Alteromonadales</taxon>
        <taxon>Alteromonadaceae</taxon>
        <taxon>Paraglaciecola</taxon>
    </lineage>
</organism>
<dbReference type="InterPro" id="IPR019613">
    <property type="entry name" value="DUF4198"/>
</dbReference>
<evidence type="ECO:0000313" key="2">
    <source>
        <dbReference type="Proteomes" id="UP001247805"/>
    </source>
</evidence>
<name>A0ABU3SZB3_9ALTE</name>
<protein>
    <submittedName>
        <fullName evidence="1">DUF4198 domain-containing protein</fullName>
    </submittedName>
</protein>
<gene>
    <name evidence="1" type="ORF">RS130_16700</name>
</gene>
<keyword evidence="2" id="KW-1185">Reference proteome</keyword>